<feature type="transmembrane region" description="Helical" evidence="1">
    <location>
        <begin position="6"/>
        <end position="22"/>
    </location>
</feature>
<evidence type="ECO:0000313" key="2">
    <source>
        <dbReference type="EMBL" id="OGE73785.1"/>
    </source>
</evidence>
<evidence type="ECO:0000313" key="3">
    <source>
        <dbReference type="Proteomes" id="UP000177610"/>
    </source>
</evidence>
<feature type="transmembrane region" description="Helical" evidence="1">
    <location>
        <begin position="29"/>
        <end position="48"/>
    </location>
</feature>
<accession>A0A1F5N808</accession>
<gene>
    <name evidence="2" type="ORF">A2717_04150</name>
</gene>
<dbReference type="Proteomes" id="UP000177610">
    <property type="component" value="Unassembled WGS sequence"/>
</dbReference>
<proteinExistence type="predicted"/>
<organism evidence="2 3">
    <name type="scientific">Candidatus Doudnabacteria bacterium RIFCSPHIGHO2_01_FULL_41_86</name>
    <dbReference type="NCBI Taxonomy" id="1817821"/>
    <lineage>
        <taxon>Bacteria</taxon>
        <taxon>Candidatus Doudnaibacteriota</taxon>
    </lineage>
</organism>
<name>A0A1F5N808_9BACT</name>
<sequence length="96" mass="10829">MALFTHISIAILSLVYTGYLYYSPSKTKFYITYILTTLGFITGFYLVWGKPAYLIKACLVGFVYFAIILVGILAAKHKQKQAEKNPDLIVTPTIKQ</sequence>
<keyword evidence="1" id="KW-0812">Transmembrane</keyword>
<comment type="caution">
    <text evidence="2">The sequence shown here is derived from an EMBL/GenBank/DDBJ whole genome shotgun (WGS) entry which is preliminary data.</text>
</comment>
<feature type="transmembrane region" description="Helical" evidence="1">
    <location>
        <begin position="54"/>
        <end position="75"/>
    </location>
</feature>
<evidence type="ECO:0000256" key="1">
    <source>
        <dbReference type="SAM" id="Phobius"/>
    </source>
</evidence>
<keyword evidence="1" id="KW-0472">Membrane</keyword>
<dbReference type="STRING" id="1817821.A2717_04150"/>
<keyword evidence="1" id="KW-1133">Transmembrane helix</keyword>
<dbReference type="AlphaFoldDB" id="A0A1F5N808"/>
<reference evidence="2 3" key="1">
    <citation type="journal article" date="2016" name="Nat. Commun.">
        <title>Thousands of microbial genomes shed light on interconnected biogeochemical processes in an aquifer system.</title>
        <authorList>
            <person name="Anantharaman K."/>
            <person name="Brown C.T."/>
            <person name="Hug L.A."/>
            <person name="Sharon I."/>
            <person name="Castelle C.J."/>
            <person name="Probst A.J."/>
            <person name="Thomas B.C."/>
            <person name="Singh A."/>
            <person name="Wilkins M.J."/>
            <person name="Karaoz U."/>
            <person name="Brodie E.L."/>
            <person name="Williams K.H."/>
            <person name="Hubbard S.S."/>
            <person name="Banfield J.F."/>
        </authorList>
    </citation>
    <scope>NUCLEOTIDE SEQUENCE [LARGE SCALE GENOMIC DNA]</scope>
</reference>
<protein>
    <submittedName>
        <fullName evidence="2">Uncharacterized protein</fullName>
    </submittedName>
</protein>
<dbReference type="EMBL" id="MFEH01000005">
    <property type="protein sequence ID" value="OGE73785.1"/>
    <property type="molecule type" value="Genomic_DNA"/>
</dbReference>